<dbReference type="RefSeq" id="WP_345196911.1">
    <property type="nucleotide sequence ID" value="NZ_BAABFL010000414.1"/>
</dbReference>
<evidence type="ECO:0000313" key="2">
    <source>
        <dbReference type="Proteomes" id="UP001500604"/>
    </source>
</evidence>
<reference evidence="2" key="1">
    <citation type="journal article" date="2019" name="Int. J. Syst. Evol. Microbiol.">
        <title>The Global Catalogue of Microorganisms (GCM) 10K type strain sequencing project: providing services to taxonomists for standard genome sequencing and annotation.</title>
        <authorList>
            <consortium name="The Broad Institute Genomics Platform"/>
            <consortium name="The Broad Institute Genome Sequencing Center for Infectious Disease"/>
            <person name="Wu L."/>
            <person name="Ma J."/>
        </authorList>
    </citation>
    <scope>NUCLEOTIDE SEQUENCE [LARGE SCALE GENOMIC DNA]</scope>
    <source>
        <strain evidence="2">JCM 17805</strain>
    </source>
</reference>
<dbReference type="EMBL" id="BAABFL010000414">
    <property type="protein sequence ID" value="GAA4650688.1"/>
    <property type="molecule type" value="Genomic_DNA"/>
</dbReference>
<dbReference type="Proteomes" id="UP001500604">
    <property type="component" value="Unassembled WGS sequence"/>
</dbReference>
<sequence length="138" mass="16058">MNSDYVLLEKLNTSGDWPFIDEEYEYWSGHRPYSIRNKNQTIDGVIINPHLPKLFEARAHNKRPKAEIEDWWGRAFIKTIVNIETAKNDVFLIYEVRCLDGSVSSKSTLLKQFINLNLAINYAKRFKIKTADFEGAGF</sequence>
<comment type="caution">
    <text evidence="1">The sequence shown here is derived from an EMBL/GenBank/DDBJ whole genome shotgun (WGS) entry which is preliminary data.</text>
</comment>
<name>A0ABP8V380_9GAMM</name>
<protein>
    <submittedName>
        <fullName evidence="1">Uncharacterized protein</fullName>
    </submittedName>
</protein>
<organism evidence="1 2">
    <name type="scientific">Kistimonas scapharcae</name>
    <dbReference type="NCBI Taxonomy" id="1036133"/>
    <lineage>
        <taxon>Bacteria</taxon>
        <taxon>Pseudomonadati</taxon>
        <taxon>Pseudomonadota</taxon>
        <taxon>Gammaproteobacteria</taxon>
        <taxon>Oceanospirillales</taxon>
        <taxon>Endozoicomonadaceae</taxon>
        <taxon>Kistimonas</taxon>
    </lineage>
</organism>
<proteinExistence type="predicted"/>
<gene>
    <name evidence="1" type="ORF">GCM10023116_29710</name>
</gene>
<evidence type="ECO:0000313" key="1">
    <source>
        <dbReference type="EMBL" id="GAA4650688.1"/>
    </source>
</evidence>
<keyword evidence="2" id="KW-1185">Reference proteome</keyword>
<accession>A0ABP8V380</accession>